<proteinExistence type="predicted"/>
<feature type="transmembrane region" description="Helical" evidence="1">
    <location>
        <begin position="6"/>
        <end position="22"/>
    </location>
</feature>
<evidence type="ECO:0000256" key="1">
    <source>
        <dbReference type="SAM" id="Phobius"/>
    </source>
</evidence>
<keyword evidence="1" id="KW-1133">Transmembrane helix</keyword>
<evidence type="ECO:0000313" key="2">
    <source>
        <dbReference type="EMBL" id="WCL72439.1"/>
    </source>
</evidence>
<evidence type="ECO:0008006" key="4">
    <source>
        <dbReference type="Google" id="ProtNLM"/>
    </source>
</evidence>
<keyword evidence="1" id="KW-0472">Membrane</keyword>
<protein>
    <recommendedName>
        <fullName evidence="4">Integral membrane protein</fullName>
    </recommendedName>
</protein>
<feature type="transmembrane region" description="Helical" evidence="1">
    <location>
        <begin position="140"/>
        <end position="156"/>
    </location>
</feature>
<gene>
    <name evidence="2" type="ORF">PJU73_05015</name>
</gene>
<organism evidence="2 3">
    <name type="scientific">Neisseria lisongii</name>
    <dbReference type="NCBI Taxonomy" id="2912188"/>
    <lineage>
        <taxon>Bacteria</taxon>
        <taxon>Pseudomonadati</taxon>
        <taxon>Pseudomonadota</taxon>
        <taxon>Betaproteobacteria</taxon>
        <taxon>Neisseriales</taxon>
        <taxon>Neisseriaceae</taxon>
        <taxon>Neisseria</taxon>
    </lineage>
</organism>
<dbReference type="EMBL" id="CP116766">
    <property type="protein sequence ID" value="WCL72439.1"/>
    <property type="molecule type" value="Genomic_DNA"/>
</dbReference>
<feature type="transmembrane region" description="Helical" evidence="1">
    <location>
        <begin position="98"/>
        <end position="120"/>
    </location>
</feature>
<reference evidence="2 3" key="1">
    <citation type="submission" date="2023-01" db="EMBL/GenBank/DDBJ databases">
        <authorList>
            <person name="Yang C."/>
        </authorList>
    </citation>
    <scope>NUCLEOTIDE SEQUENCE [LARGE SCALE GENOMIC DNA]</scope>
    <source>
        <strain evidence="2 3">ZJ106</strain>
    </source>
</reference>
<name>A0ABY7RLD7_9NEIS</name>
<evidence type="ECO:0000313" key="3">
    <source>
        <dbReference type="Proteomes" id="UP001221268"/>
    </source>
</evidence>
<feature type="transmembrane region" description="Helical" evidence="1">
    <location>
        <begin position="29"/>
        <end position="48"/>
    </location>
</feature>
<keyword evidence="3" id="KW-1185">Reference proteome</keyword>
<feature type="transmembrane region" description="Helical" evidence="1">
    <location>
        <begin position="60"/>
        <end position="78"/>
    </location>
</feature>
<accession>A0ABY7RLD7</accession>
<keyword evidence="1" id="KW-0812">Transmembrane</keyword>
<dbReference type="Proteomes" id="UP001221268">
    <property type="component" value="Chromosome"/>
</dbReference>
<sequence length="197" mass="22371">MMWSVDFIAAVVYFAAALLWIFRAGYLQWFWCSVALWLAAGILGSHLLPGMWGVGHAGPLFVPHLYLTLGSVFFFVNWKRVAKGRFAYDSATKSGEYLGLFAVSNLLMTLSAALTGWLAWHSPVWPFFFPAWLEFYALQPLYWLAIQSVLAAVFYVHRQTIMRQPLSQFSGKQLFAGYLMVWLIQCWQILALAAARG</sequence>
<feature type="transmembrane region" description="Helical" evidence="1">
    <location>
        <begin position="176"/>
        <end position="195"/>
    </location>
</feature>